<dbReference type="Gene3D" id="3.30.70.330">
    <property type="match status" value="1"/>
</dbReference>
<dbReference type="InterPro" id="IPR012677">
    <property type="entry name" value="Nucleotide-bd_a/b_plait_sf"/>
</dbReference>
<feature type="compositionally biased region" description="Basic and acidic residues" evidence="1">
    <location>
        <begin position="34"/>
        <end position="44"/>
    </location>
</feature>
<keyword evidence="4" id="KW-1185">Reference proteome</keyword>
<dbReference type="SUPFAM" id="SSF54928">
    <property type="entry name" value="RNA-binding domain, RBD"/>
    <property type="match status" value="1"/>
</dbReference>
<evidence type="ECO:0000313" key="4">
    <source>
        <dbReference type="Proteomes" id="UP001264959"/>
    </source>
</evidence>
<dbReference type="Pfam" id="PF00076">
    <property type="entry name" value="RRM_1"/>
    <property type="match status" value="1"/>
</dbReference>
<dbReference type="InterPro" id="IPR000504">
    <property type="entry name" value="RRM_dom"/>
</dbReference>
<dbReference type="GO" id="GO:0003723">
    <property type="term" value="F:RNA binding"/>
    <property type="evidence" value="ECO:0007669"/>
    <property type="project" value="InterPro"/>
</dbReference>
<sequence>MEIEEPMEYEQSPPPQSKSSKRKIVSQKNDDEESAKLNRSEREAKKRKKCHFKTTLHLGFCKLNEISYYECLKLNFNNKFSKEFTNKINEAANNIILEVRNKTLKDTLHNNKVSDIVAVIESARSTLTNANVKIKYDTIVDIKGKQNLNIMDENILQVNKLADPLRIAIKELSDFVRNFPTVFITNYDENLIDNPDIILKRNILVRNKILLTEELKRNAVNRQVRQRSSTMNRVQVDFTMFASEVNMSKEQIENQIIKPEFEKFGIIKSILICPMDKNRAIVEYVNSESVRRAIKESAENKDSRFNVKEFLTSDYFSPTLIRTMENKLNDLSNKLEQLRNSLLNV</sequence>
<organism evidence="3 4">
    <name type="scientific">Parapoynx stagnalis nucleopolyhedrovirus</name>
    <dbReference type="NCBI Taxonomy" id="2993413"/>
    <lineage>
        <taxon>Viruses</taxon>
        <taxon>Viruses incertae sedis</taxon>
        <taxon>Naldaviricetes</taxon>
        <taxon>Lefavirales</taxon>
        <taxon>Baculoviridae</taxon>
        <taxon>Alphabaculovirus</taxon>
        <taxon>Alphabaculovirus pastagnalis</taxon>
    </lineage>
</organism>
<feature type="domain" description="RRM" evidence="2">
    <location>
        <begin position="253"/>
        <end position="296"/>
    </location>
</feature>
<dbReference type="EMBL" id="ON704650">
    <property type="protein sequence ID" value="UZE89773.1"/>
    <property type="molecule type" value="Genomic_DNA"/>
</dbReference>
<evidence type="ECO:0000259" key="2">
    <source>
        <dbReference type="Pfam" id="PF00076"/>
    </source>
</evidence>
<dbReference type="InterPro" id="IPR035979">
    <property type="entry name" value="RBD_domain_sf"/>
</dbReference>
<accession>A0A9E8C384</accession>
<name>A0A9E8C384_9ABAC</name>
<reference evidence="3" key="1">
    <citation type="journal article" date="2022" name="Viruses">
        <title>The Parapoynx stagnalis Nucleopolyhedrovirus (PastNPV), a Divergent Member of the Alphabaculovirus Group I Clade, Encodes a Homolog of Ran GTPase.</title>
        <authorList>
            <person name="Harrison R.L."/>
            <person name="Rowley D.L."/>
        </authorList>
    </citation>
    <scope>NUCLEOTIDE SEQUENCE</scope>
    <source>
        <strain evidence="3">BCIPV-473</strain>
    </source>
</reference>
<evidence type="ECO:0000256" key="1">
    <source>
        <dbReference type="SAM" id="MobiDB-lite"/>
    </source>
</evidence>
<evidence type="ECO:0000313" key="3">
    <source>
        <dbReference type="EMBL" id="UZE89773.1"/>
    </source>
</evidence>
<dbReference type="Proteomes" id="UP001264959">
    <property type="component" value="Segment"/>
</dbReference>
<protein>
    <submittedName>
        <fullName evidence="3">BJDP</fullName>
    </submittedName>
</protein>
<feature type="region of interest" description="Disordered" evidence="1">
    <location>
        <begin position="1"/>
        <end position="46"/>
    </location>
</feature>
<proteinExistence type="predicted"/>